<evidence type="ECO:0000256" key="10">
    <source>
        <dbReference type="ARBA" id="ARBA00023126"/>
    </source>
</evidence>
<dbReference type="UniPathway" id="UPA00115">
    <property type="reaction ID" value="UER00410"/>
</dbReference>
<dbReference type="GO" id="GO:0050661">
    <property type="term" value="F:NADP binding"/>
    <property type="evidence" value="ECO:0007669"/>
    <property type="project" value="InterPro"/>
</dbReference>
<dbReference type="AlphaFoldDB" id="A0A4D6Y2M7"/>
<evidence type="ECO:0000256" key="4">
    <source>
        <dbReference type="ARBA" id="ARBA00011738"/>
    </source>
</evidence>
<evidence type="ECO:0000256" key="8">
    <source>
        <dbReference type="ARBA" id="ARBA00023002"/>
    </source>
</evidence>
<dbReference type="PRINTS" id="PR00076">
    <property type="entry name" value="6PGDHDRGNASE"/>
</dbReference>
<evidence type="ECO:0000256" key="14">
    <source>
        <dbReference type="PIRSR" id="PIRSR000109-2"/>
    </source>
</evidence>
<evidence type="ECO:0000313" key="18">
    <source>
        <dbReference type="Proteomes" id="UP000298566"/>
    </source>
</evidence>
<comment type="subunit">
    <text evidence="4 12">Homodimer.</text>
</comment>
<reference evidence="17 18" key="1">
    <citation type="submission" date="2018-10" db="EMBL/GenBank/DDBJ databases">
        <title>Comparative functional genomics of the obligate endosymbiont Buchnera aphidicola.</title>
        <authorList>
            <person name="Chong R.A."/>
        </authorList>
    </citation>
    <scope>NUCLEOTIDE SEQUENCE [LARGE SCALE GENOMIC DNA]</scope>
    <source>
        <strain evidence="17 18">Mrh</strain>
    </source>
</reference>
<protein>
    <recommendedName>
        <fullName evidence="6 12">6-phosphogluconate dehydrogenase, decarboxylating</fullName>
        <ecNumber evidence="5 12">1.1.1.44</ecNumber>
    </recommendedName>
</protein>
<dbReference type="NCBIfam" id="NF006765">
    <property type="entry name" value="PRK09287.1"/>
    <property type="match status" value="1"/>
</dbReference>
<evidence type="ECO:0000256" key="12">
    <source>
        <dbReference type="PIRNR" id="PIRNR000109"/>
    </source>
</evidence>
<evidence type="ECO:0000256" key="5">
    <source>
        <dbReference type="ARBA" id="ARBA00013011"/>
    </source>
</evidence>
<keyword evidence="7 12" id="KW-0521">NADP</keyword>
<evidence type="ECO:0000256" key="11">
    <source>
        <dbReference type="ARBA" id="ARBA00048640"/>
    </source>
</evidence>
<keyword evidence="10 12" id="KW-0570">Pentose shunt</keyword>
<dbReference type="Pfam" id="PF03446">
    <property type="entry name" value="NAD_binding_2"/>
    <property type="match status" value="1"/>
</dbReference>
<evidence type="ECO:0000256" key="13">
    <source>
        <dbReference type="PIRSR" id="PIRSR000109-1"/>
    </source>
</evidence>
<evidence type="ECO:0000256" key="6">
    <source>
        <dbReference type="ARBA" id="ARBA00018193"/>
    </source>
</evidence>
<comment type="function">
    <text evidence="1 12">Catalyzes the oxidative decarboxylation of 6-phosphogluconate to ribulose 5-phosphate and CO(2), with concomitant reduction of NADP to NADPH.</text>
</comment>
<name>A0A4D6Y2M7_BUCMH</name>
<dbReference type="FunFam" id="1.20.5.320:FF:000001">
    <property type="entry name" value="6-phosphogluconate dehydrogenase, decarboxylating"/>
    <property type="match status" value="1"/>
</dbReference>
<evidence type="ECO:0000313" key="17">
    <source>
        <dbReference type="EMBL" id="QCI23139.1"/>
    </source>
</evidence>
<dbReference type="SUPFAM" id="SSF48179">
    <property type="entry name" value="6-phosphogluconate dehydrogenase C-terminal domain-like"/>
    <property type="match status" value="1"/>
</dbReference>
<dbReference type="Pfam" id="PF00393">
    <property type="entry name" value="6PGD"/>
    <property type="match status" value="1"/>
</dbReference>
<feature type="binding site" evidence="14">
    <location>
        <position position="445"/>
    </location>
    <ligand>
        <name>substrate</name>
        <note>ligand shared between dimeric partners</note>
    </ligand>
</feature>
<dbReference type="FunFam" id="1.10.1040.10:FF:000002">
    <property type="entry name" value="6-phosphogluconate dehydrogenase, decarboxylating"/>
    <property type="match status" value="1"/>
</dbReference>
<dbReference type="InterPro" id="IPR006183">
    <property type="entry name" value="Pgluconate_DH"/>
</dbReference>
<accession>A0A4D6Y2M7</accession>
<feature type="active site" description="Proton donor" evidence="13">
    <location>
        <position position="189"/>
    </location>
</feature>
<comment type="catalytic activity">
    <reaction evidence="11 12 15">
        <text>6-phospho-D-gluconate + NADP(+) = D-ribulose 5-phosphate + CO2 + NADPH</text>
        <dbReference type="Rhea" id="RHEA:10116"/>
        <dbReference type="ChEBI" id="CHEBI:16526"/>
        <dbReference type="ChEBI" id="CHEBI:57783"/>
        <dbReference type="ChEBI" id="CHEBI:58121"/>
        <dbReference type="ChEBI" id="CHEBI:58349"/>
        <dbReference type="ChEBI" id="CHEBI:58759"/>
        <dbReference type="EC" id="1.1.1.44"/>
    </reaction>
</comment>
<comment type="similarity">
    <text evidence="3 12 15">Belongs to the 6-phosphogluconate dehydrogenase family.</text>
</comment>
<dbReference type="EMBL" id="CP033004">
    <property type="protein sequence ID" value="QCI23139.1"/>
    <property type="molecule type" value="Genomic_DNA"/>
</dbReference>
<dbReference type="Gene3D" id="3.40.50.720">
    <property type="entry name" value="NAD(P)-binding Rossmann-like Domain"/>
    <property type="match status" value="1"/>
</dbReference>
<feature type="binding site" description="in other chain" evidence="14">
    <location>
        <position position="190"/>
    </location>
    <ligand>
        <name>substrate</name>
        <note>ligand shared between dimeric partners</note>
    </ligand>
</feature>
<comment type="pathway">
    <text evidence="2 12 15">Carbohydrate degradation; pentose phosphate pathway; D-ribulose 5-phosphate from D-glucose 6-phosphate (oxidative stage): step 3/3.</text>
</comment>
<feature type="domain" description="6-phosphogluconate dehydrogenase C-terminal" evidence="16">
    <location>
        <begin position="178"/>
        <end position="467"/>
    </location>
</feature>
<keyword evidence="8 12" id="KW-0560">Oxidoreductase</keyword>
<dbReference type="InterPro" id="IPR036291">
    <property type="entry name" value="NAD(P)-bd_dom_sf"/>
</dbReference>
<evidence type="ECO:0000256" key="15">
    <source>
        <dbReference type="RuleBase" id="RU000485"/>
    </source>
</evidence>
<dbReference type="GO" id="GO:0006098">
    <property type="term" value="P:pentose-phosphate shunt"/>
    <property type="evidence" value="ECO:0007669"/>
    <property type="project" value="UniProtKB-UniPathway"/>
</dbReference>
<dbReference type="Proteomes" id="UP000298566">
    <property type="component" value="Chromosome"/>
</dbReference>
<dbReference type="InterPro" id="IPR006114">
    <property type="entry name" value="6PGDH_C"/>
</dbReference>
<dbReference type="SMART" id="SM01350">
    <property type="entry name" value="6PGD"/>
    <property type="match status" value="1"/>
</dbReference>
<dbReference type="OrthoDB" id="9804542at2"/>
<evidence type="ECO:0000256" key="1">
    <source>
        <dbReference type="ARBA" id="ARBA00002526"/>
    </source>
</evidence>
<dbReference type="InterPro" id="IPR006113">
    <property type="entry name" value="6PGDH_Gnd/GntZ"/>
</dbReference>
<evidence type="ECO:0000256" key="9">
    <source>
        <dbReference type="ARBA" id="ARBA00023064"/>
    </source>
</evidence>
<keyword evidence="9 15" id="KW-0311">Gluconate utilization</keyword>
<feature type="binding site" evidence="14">
    <location>
        <position position="451"/>
    </location>
    <ligand>
        <name>substrate</name>
        <note>ligand shared between dimeric partners</note>
    </ligand>
</feature>
<organism evidence="17 18">
    <name type="scientific">Buchnera aphidicola subsp. Melaphis rhois</name>
    <dbReference type="NCBI Taxonomy" id="118103"/>
    <lineage>
        <taxon>Bacteria</taxon>
        <taxon>Pseudomonadati</taxon>
        <taxon>Pseudomonadota</taxon>
        <taxon>Gammaproteobacteria</taxon>
        <taxon>Enterobacterales</taxon>
        <taxon>Erwiniaceae</taxon>
        <taxon>Buchnera</taxon>
    </lineage>
</organism>
<feature type="binding site" description="in other chain" evidence="14">
    <location>
        <begin position="128"/>
        <end position="130"/>
    </location>
    <ligand>
        <name>substrate</name>
        <note>ligand shared between dimeric partners</note>
    </ligand>
</feature>
<dbReference type="NCBIfam" id="TIGR00873">
    <property type="entry name" value="gnd"/>
    <property type="match status" value="1"/>
</dbReference>
<dbReference type="Gene3D" id="1.10.1040.10">
    <property type="entry name" value="N-(1-d-carboxylethyl)-l-norvaline Dehydrogenase, domain 2"/>
    <property type="match status" value="1"/>
</dbReference>
<dbReference type="GO" id="GO:0019521">
    <property type="term" value="P:D-gluconate metabolic process"/>
    <property type="evidence" value="ECO:0007669"/>
    <property type="project" value="UniProtKB-KW"/>
</dbReference>
<proteinExistence type="inferred from homology"/>
<feature type="binding site" description="in other chain" evidence="14">
    <location>
        <position position="102"/>
    </location>
    <ligand>
        <name>substrate</name>
        <note>ligand shared between dimeric partners</note>
    </ligand>
</feature>
<dbReference type="PANTHER" id="PTHR11811">
    <property type="entry name" value="6-PHOSPHOGLUCONATE DEHYDROGENASE"/>
    <property type="match status" value="1"/>
</dbReference>
<dbReference type="Gene3D" id="1.20.5.320">
    <property type="entry name" value="6-Phosphogluconate Dehydrogenase, domain 3"/>
    <property type="match status" value="1"/>
</dbReference>
<feature type="binding site" description="in other chain" evidence="14">
    <location>
        <position position="259"/>
    </location>
    <ligand>
        <name>substrate</name>
        <note>ligand shared between dimeric partners</note>
    </ligand>
</feature>
<dbReference type="PIRSF" id="PIRSF000109">
    <property type="entry name" value="6PGD"/>
    <property type="match status" value="1"/>
</dbReference>
<dbReference type="GO" id="GO:0004616">
    <property type="term" value="F:phosphogluconate dehydrogenase (decarboxylating) activity"/>
    <property type="evidence" value="ECO:0007669"/>
    <property type="project" value="UniProtKB-EC"/>
</dbReference>
<dbReference type="InterPro" id="IPR008927">
    <property type="entry name" value="6-PGluconate_DH-like_C_sf"/>
</dbReference>
<dbReference type="FunFam" id="3.40.50.720:FF:000007">
    <property type="entry name" value="6-phosphogluconate dehydrogenase, decarboxylating"/>
    <property type="match status" value="1"/>
</dbReference>
<evidence type="ECO:0000256" key="7">
    <source>
        <dbReference type="ARBA" id="ARBA00022857"/>
    </source>
</evidence>
<dbReference type="InterPro" id="IPR006115">
    <property type="entry name" value="6PGDH_NADP-bd"/>
</dbReference>
<dbReference type="EC" id="1.1.1.44" evidence="5 12"/>
<feature type="binding site" description="in other chain" evidence="14">
    <location>
        <begin position="185"/>
        <end position="186"/>
    </location>
    <ligand>
        <name>substrate</name>
        <note>ligand shared between dimeric partners</note>
    </ligand>
</feature>
<evidence type="ECO:0000256" key="3">
    <source>
        <dbReference type="ARBA" id="ARBA00008419"/>
    </source>
</evidence>
<dbReference type="RefSeq" id="WP_158336315.1">
    <property type="nucleotide sequence ID" value="NZ_CP033004.1"/>
</dbReference>
<dbReference type="SUPFAM" id="SSF51735">
    <property type="entry name" value="NAD(P)-binding Rossmann-fold domains"/>
    <property type="match status" value="1"/>
</dbReference>
<evidence type="ECO:0000259" key="16">
    <source>
        <dbReference type="SMART" id="SM01350"/>
    </source>
</evidence>
<gene>
    <name evidence="17" type="primary">gndA</name>
    <name evidence="17" type="ORF">D9V73_00505</name>
</gene>
<evidence type="ECO:0000256" key="2">
    <source>
        <dbReference type="ARBA" id="ARBA00004874"/>
    </source>
</evidence>
<feature type="active site" description="Proton acceptor" evidence="13">
    <location>
        <position position="182"/>
    </location>
</feature>
<dbReference type="InterPro" id="IPR013328">
    <property type="entry name" value="6PGD_dom2"/>
</dbReference>
<feature type="binding site" description="in other chain" evidence="14">
    <location>
        <position position="286"/>
    </location>
    <ligand>
        <name>substrate</name>
        <note>ligand shared between dimeric partners</note>
    </ligand>
</feature>
<sequence length="470" mass="53081">MTKKQIGIIGMATMGQNLALNIARNKYTVSVFNRSSEVTKQFVLNNVNENIFPFFSIKEFIRSLKVPRCILIMIKSGIAVDDIIELMKKYLNKGDIIIDGGNTFYQETIRRSHELSKHGLYLIGAGISGGAEGALYGPAIMPGGSRKAYDYIAPILKKISSKFEGQPCVSYIGKDGSGHYVKMVHNGIEYGDMQLIAESYFLMKNLLKLDNQELSDIFLEWNKGELNSYLISITTNILIKKDINNSYIVDYILDEADNKGTGTWATKSALDLNEPLTLITSSVFFRYLSSLKSERMLASKMLFGPKNNHMLSNKIDLIEKIRKSLYLGKIISYAQGFSQLSSASKKYDWNLQYSEIARIFQSGCIIRAKLLKYISQGYLKNKDIVNLLLISYFKNIVNSYQDALRDVVSIAIKSGIPVPALSSAITYFDCYRSAILPANLIQAQRDYFGSHTYKRIDNCNFFHTDWNENS</sequence>